<name>A0ABQ3JSD7_9DEIO</name>
<dbReference type="SUPFAM" id="SSF47413">
    <property type="entry name" value="lambda repressor-like DNA-binding domains"/>
    <property type="match status" value="1"/>
</dbReference>
<dbReference type="Pfam" id="PF13377">
    <property type="entry name" value="Peripla_BP_3"/>
    <property type="match status" value="1"/>
</dbReference>
<dbReference type="Proteomes" id="UP000619376">
    <property type="component" value="Unassembled WGS sequence"/>
</dbReference>
<accession>A0ABQ3JSD7</accession>
<dbReference type="Pfam" id="PF00356">
    <property type="entry name" value="LacI"/>
    <property type="match status" value="1"/>
</dbReference>
<evidence type="ECO:0000313" key="7">
    <source>
        <dbReference type="Proteomes" id="UP000619376"/>
    </source>
</evidence>
<protein>
    <submittedName>
        <fullName evidence="6">LacI family transcriptional regulator</fullName>
    </submittedName>
</protein>
<gene>
    <name evidence="6" type="ORF">GCM10017781_33210</name>
</gene>
<dbReference type="InterPro" id="IPR010982">
    <property type="entry name" value="Lambda_DNA-bd_dom_sf"/>
</dbReference>
<dbReference type="CDD" id="cd06267">
    <property type="entry name" value="PBP1_LacI_sugar_binding-like"/>
    <property type="match status" value="1"/>
</dbReference>
<evidence type="ECO:0000259" key="5">
    <source>
        <dbReference type="PROSITE" id="PS50932"/>
    </source>
</evidence>
<evidence type="ECO:0000313" key="6">
    <source>
        <dbReference type="EMBL" id="GHF54266.1"/>
    </source>
</evidence>
<dbReference type="SUPFAM" id="SSF53822">
    <property type="entry name" value="Periplasmic binding protein-like I"/>
    <property type="match status" value="1"/>
</dbReference>
<dbReference type="CDD" id="cd01392">
    <property type="entry name" value="HTH_LacI"/>
    <property type="match status" value="1"/>
</dbReference>
<evidence type="ECO:0000256" key="4">
    <source>
        <dbReference type="ARBA" id="ARBA00023163"/>
    </source>
</evidence>
<keyword evidence="1" id="KW-0678">Repressor</keyword>
<comment type="caution">
    <text evidence="6">The sequence shown here is derived from an EMBL/GenBank/DDBJ whole genome shotgun (WGS) entry which is preliminary data.</text>
</comment>
<dbReference type="PANTHER" id="PTHR30146">
    <property type="entry name" value="LACI-RELATED TRANSCRIPTIONAL REPRESSOR"/>
    <property type="match status" value="1"/>
</dbReference>
<evidence type="ECO:0000256" key="1">
    <source>
        <dbReference type="ARBA" id="ARBA00022491"/>
    </source>
</evidence>
<reference evidence="7" key="1">
    <citation type="journal article" date="2019" name="Int. J. Syst. Evol. Microbiol.">
        <title>The Global Catalogue of Microorganisms (GCM) 10K type strain sequencing project: providing services to taxonomists for standard genome sequencing and annotation.</title>
        <authorList>
            <consortium name="The Broad Institute Genomics Platform"/>
            <consortium name="The Broad Institute Genome Sequencing Center for Infectious Disease"/>
            <person name="Wu L."/>
            <person name="Ma J."/>
        </authorList>
    </citation>
    <scope>NUCLEOTIDE SEQUENCE [LARGE SCALE GENOMIC DNA]</scope>
    <source>
        <strain evidence="7">CGMCC 1.18437</strain>
    </source>
</reference>
<dbReference type="PANTHER" id="PTHR30146:SF148">
    <property type="entry name" value="HTH-TYPE TRANSCRIPTIONAL REPRESSOR PURR-RELATED"/>
    <property type="match status" value="1"/>
</dbReference>
<dbReference type="InterPro" id="IPR000843">
    <property type="entry name" value="HTH_LacI"/>
</dbReference>
<proteinExistence type="predicted"/>
<dbReference type="InterPro" id="IPR028082">
    <property type="entry name" value="Peripla_BP_I"/>
</dbReference>
<sequence>MSRTVKLSDVAHHAGVSVPTVSRVLRGVPNVAPELKAKVEHSVTVLGYRPNRLAKSLREQRTNIIGYLTAGTVATFHNILAQGIQDAAIEQGYAVITGHGSSVEREIMYAQIFEGYQVDGLIVVPSSDTDPYLEVVSGYLPVVEVDRTIGSFSCHAVLLDNRGAIGQAVDHLVELGHRNIGLIYGDAPVSTEVERREGFLERLAVHGLPVNPAHLASDVFSEDGGVRAATHLLTQKSPPTALITTTNEMLAGAVQAIRHLGLRLPHDVSLIGMDDTRWARLMDPPLTVIAQPAYDMGYKAGQLLIKALDDSAAHPAEPRVQRLSAQLIVRSSTAPPKEASPMTS</sequence>
<dbReference type="InterPro" id="IPR046335">
    <property type="entry name" value="LacI/GalR-like_sensor"/>
</dbReference>
<dbReference type="Gene3D" id="1.10.260.40">
    <property type="entry name" value="lambda repressor-like DNA-binding domains"/>
    <property type="match status" value="1"/>
</dbReference>
<keyword evidence="3" id="KW-0238">DNA-binding</keyword>
<dbReference type="PROSITE" id="PS00356">
    <property type="entry name" value="HTH_LACI_1"/>
    <property type="match status" value="1"/>
</dbReference>
<keyword evidence="2" id="KW-0805">Transcription regulation</keyword>
<evidence type="ECO:0000256" key="2">
    <source>
        <dbReference type="ARBA" id="ARBA00023015"/>
    </source>
</evidence>
<dbReference type="EMBL" id="BNAJ01000009">
    <property type="protein sequence ID" value="GHF54266.1"/>
    <property type="molecule type" value="Genomic_DNA"/>
</dbReference>
<dbReference type="SMART" id="SM00354">
    <property type="entry name" value="HTH_LACI"/>
    <property type="match status" value="1"/>
</dbReference>
<organism evidence="6 7">
    <name type="scientific">Deinococcus metalli</name>
    <dbReference type="NCBI Taxonomy" id="1141878"/>
    <lineage>
        <taxon>Bacteria</taxon>
        <taxon>Thermotogati</taxon>
        <taxon>Deinococcota</taxon>
        <taxon>Deinococci</taxon>
        <taxon>Deinococcales</taxon>
        <taxon>Deinococcaceae</taxon>
        <taxon>Deinococcus</taxon>
    </lineage>
</organism>
<dbReference type="Gene3D" id="3.40.50.2300">
    <property type="match status" value="2"/>
</dbReference>
<dbReference type="PROSITE" id="PS50932">
    <property type="entry name" value="HTH_LACI_2"/>
    <property type="match status" value="1"/>
</dbReference>
<keyword evidence="7" id="KW-1185">Reference proteome</keyword>
<evidence type="ECO:0000256" key="3">
    <source>
        <dbReference type="ARBA" id="ARBA00023125"/>
    </source>
</evidence>
<feature type="domain" description="HTH lacI-type" evidence="5">
    <location>
        <begin position="5"/>
        <end position="59"/>
    </location>
</feature>
<keyword evidence="4" id="KW-0804">Transcription</keyword>